<sequence length="174" mass="18323">MSEYGCACAGNNVTQGFFLPVALIACMVGLASVLAGLHHMRVFRSESLAAAAATSLIAWLLVLLAMGLACKQIHTGGNRPRRLKVVEAFIIILALFELLYLLSLHLGFGRAGSHHGAGTGIGMGGVGHGHGHGHGSHDPSIPAHNHEHHVDYGRHTDMKIPVGHVHNPAHPTTV</sequence>
<evidence type="ECO:0000256" key="2">
    <source>
        <dbReference type="SAM" id="Phobius"/>
    </source>
</evidence>
<dbReference type="EMBL" id="ABEU02000004">
    <property type="status" value="NOT_ANNOTATED_CDS"/>
    <property type="molecule type" value="Genomic_DNA"/>
</dbReference>
<evidence type="ECO:0000313" key="4">
    <source>
        <dbReference type="Proteomes" id="UP000006727"/>
    </source>
</evidence>
<keyword evidence="2" id="KW-1133">Transmembrane helix</keyword>
<feature type="transmembrane region" description="Helical" evidence="2">
    <location>
        <begin position="88"/>
        <end position="108"/>
    </location>
</feature>
<dbReference type="Pfam" id="PF05512">
    <property type="entry name" value="AWPM-19"/>
    <property type="match status" value="1"/>
</dbReference>
<reference evidence="3 4" key="2">
    <citation type="journal article" date="2018" name="Plant J.">
        <title>The Physcomitrella patens chromosome-scale assembly reveals moss genome structure and evolution.</title>
        <authorList>
            <person name="Lang D."/>
            <person name="Ullrich K.K."/>
            <person name="Murat F."/>
            <person name="Fuchs J."/>
            <person name="Jenkins J."/>
            <person name="Haas F.B."/>
            <person name="Piednoel M."/>
            <person name="Gundlach H."/>
            <person name="Van Bel M."/>
            <person name="Meyberg R."/>
            <person name="Vives C."/>
            <person name="Morata J."/>
            <person name="Symeonidi A."/>
            <person name="Hiss M."/>
            <person name="Muchero W."/>
            <person name="Kamisugi Y."/>
            <person name="Saleh O."/>
            <person name="Blanc G."/>
            <person name="Decker E.L."/>
            <person name="van Gessel N."/>
            <person name="Grimwood J."/>
            <person name="Hayes R.D."/>
            <person name="Graham S.W."/>
            <person name="Gunter L.E."/>
            <person name="McDaniel S.F."/>
            <person name="Hoernstein S.N.W."/>
            <person name="Larsson A."/>
            <person name="Li F.W."/>
            <person name="Perroud P.F."/>
            <person name="Phillips J."/>
            <person name="Ranjan P."/>
            <person name="Rokshar D.S."/>
            <person name="Rothfels C.J."/>
            <person name="Schneider L."/>
            <person name="Shu S."/>
            <person name="Stevenson D.W."/>
            <person name="Thummler F."/>
            <person name="Tillich M."/>
            <person name="Villarreal Aguilar J.C."/>
            <person name="Widiez T."/>
            <person name="Wong G.K."/>
            <person name="Wymore A."/>
            <person name="Zhang Y."/>
            <person name="Zimmer A.D."/>
            <person name="Quatrano R.S."/>
            <person name="Mayer K.F.X."/>
            <person name="Goodstein D."/>
            <person name="Casacuberta J.M."/>
            <person name="Vandepoele K."/>
            <person name="Reski R."/>
            <person name="Cuming A.C."/>
            <person name="Tuskan G.A."/>
            <person name="Maumus F."/>
            <person name="Salse J."/>
            <person name="Schmutz J."/>
            <person name="Rensing S.A."/>
        </authorList>
    </citation>
    <scope>NUCLEOTIDE SEQUENCE [LARGE SCALE GENOMIC DNA]</scope>
    <source>
        <strain evidence="3 4">cv. Gransden 2004</strain>
    </source>
</reference>
<accession>A0A7I4DNC8</accession>
<dbReference type="AlphaFoldDB" id="A0A7I4DNC8"/>
<feature type="transmembrane region" description="Helical" evidence="2">
    <location>
        <begin position="17"/>
        <end position="37"/>
    </location>
</feature>
<keyword evidence="2" id="KW-0472">Membrane</keyword>
<dbReference type="Gramene" id="Pp3c4_3450V3.3">
    <property type="protein sequence ID" value="Pp3c4_3450V3.3"/>
    <property type="gene ID" value="Pp3c4_3450"/>
</dbReference>
<dbReference type="InterPro" id="IPR008390">
    <property type="entry name" value="AWPM-19"/>
</dbReference>
<gene>
    <name evidence="3" type="primary">LOC112280828</name>
</gene>
<reference evidence="3 4" key="1">
    <citation type="journal article" date="2008" name="Science">
        <title>The Physcomitrella genome reveals evolutionary insights into the conquest of land by plants.</title>
        <authorList>
            <person name="Rensing S."/>
            <person name="Lang D."/>
            <person name="Zimmer A."/>
            <person name="Terry A."/>
            <person name="Salamov A."/>
            <person name="Shapiro H."/>
            <person name="Nishiyama T."/>
            <person name="Perroud P.-F."/>
            <person name="Lindquist E."/>
            <person name="Kamisugi Y."/>
            <person name="Tanahashi T."/>
            <person name="Sakakibara K."/>
            <person name="Fujita T."/>
            <person name="Oishi K."/>
            <person name="Shin-I T."/>
            <person name="Kuroki Y."/>
            <person name="Toyoda A."/>
            <person name="Suzuki Y."/>
            <person name="Hashimoto A."/>
            <person name="Yamaguchi K."/>
            <person name="Sugano A."/>
            <person name="Kohara Y."/>
            <person name="Fujiyama A."/>
            <person name="Anterola A."/>
            <person name="Aoki S."/>
            <person name="Ashton N."/>
            <person name="Barbazuk W.B."/>
            <person name="Barker E."/>
            <person name="Bennetzen J."/>
            <person name="Bezanilla M."/>
            <person name="Blankenship R."/>
            <person name="Cho S.H."/>
            <person name="Dutcher S."/>
            <person name="Estelle M."/>
            <person name="Fawcett J.A."/>
            <person name="Gundlach H."/>
            <person name="Hanada K."/>
            <person name="Heyl A."/>
            <person name="Hicks K.A."/>
            <person name="Hugh J."/>
            <person name="Lohr M."/>
            <person name="Mayer K."/>
            <person name="Melkozernov A."/>
            <person name="Murata T."/>
            <person name="Nelson D."/>
            <person name="Pils B."/>
            <person name="Prigge M."/>
            <person name="Reiss B."/>
            <person name="Renner T."/>
            <person name="Rombauts S."/>
            <person name="Rushton P."/>
            <person name="Sanderfoot A."/>
            <person name="Schween G."/>
            <person name="Shiu S.-H."/>
            <person name="Stueber K."/>
            <person name="Theodoulou F.L."/>
            <person name="Tu H."/>
            <person name="Van de Peer Y."/>
            <person name="Verrier P.J."/>
            <person name="Waters E."/>
            <person name="Wood A."/>
            <person name="Yang L."/>
            <person name="Cove D."/>
            <person name="Cuming A."/>
            <person name="Hasebe M."/>
            <person name="Lucas S."/>
            <person name="Mishler D.B."/>
            <person name="Reski R."/>
            <person name="Grigoriev I."/>
            <person name="Quatrano R.S."/>
            <person name="Boore J.L."/>
        </authorList>
    </citation>
    <scope>NUCLEOTIDE SEQUENCE [LARGE SCALE GENOMIC DNA]</scope>
    <source>
        <strain evidence="3 4">cv. Gransden 2004</strain>
    </source>
</reference>
<evidence type="ECO:0000313" key="3">
    <source>
        <dbReference type="EnsemblPlants" id="Pp3c4_3450V3.3"/>
    </source>
</evidence>
<proteinExistence type="predicted"/>
<feature type="region of interest" description="Disordered" evidence="1">
    <location>
        <begin position="122"/>
        <end position="148"/>
    </location>
</feature>
<dbReference type="Proteomes" id="UP000006727">
    <property type="component" value="Chromosome 4"/>
</dbReference>
<name>A0A7I4DNC8_PHYPA</name>
<reference evidence="3" key="3">
    <citation type="submission" date="2020-12" db="UniProtKB">
        <authorList>
            <consortium name="EnsemblPlants"/>
        </authorList>
    </citation>
    <scope>IDENTIFICATION</scope>
</reference>
<dbReference type="PANTHER" id="PTHR33294">
    <property type="entry name" value="AWPM-19-LIKE FAMILY PROTEIN"/>
    <property type="match status" value="1"/>
</dbReference>
<feature type="transmembrane region" description="Helical" evidence="2">
    <location>
        <begin position="49"/>
        <end position="68"/>
    </location>
</feature>
<dbReference type="EnsemblPlants" id="Pp3c4_3450V3.3">
    <property type="protein sequence ID" value="Pp3c4_3450V3.3"/>
    <property type="gene ID" value="Pp3c4_3450"/>
</dbReference>
<organism evidence="3 4">
    <name type="scientific">Physcomitrium patens</name>
    <name type="common">Spreading-leaved earth moss</name>
    <name type="synonym">Physcomitrella patens</name>
    <dbReference type="NCBI Taxonomy" id="3218"/>
    <lineage>
        <taxon>Eukaryota</taxon>
        <taxon>Viridiplantae</taxon>
        <taxon>Streptophyta</taxon>
        <taxon>Embryophyta</taxon>
        <taxon>Bryophyta</taxon>
        <taxon>Bryophytina</taxon>
        <taxon>Bryopsida</taxon>
        <taxon>Funariidae</taxon>
        <taxon>Funariales</taxon>
        <taxon>Funariaceae</taxon>
        <taxon>Physcomitrium</taxon>
    </lineage>
</organism>
<keyword evidence="2" id="KW-0812">Transmembrane</keyword>
<dbReference type="PANTHER" id="PTHR33294:SF5">
    <property type="entry name" value="AWPM-19-LIKE FAMILY PROTEIN"/>
    <property type="match status" value="1"/>
</dbReference>
<keyword evidence="4" id="KW-1185">Reference proteome</keyword>
<protein>
    <submittedName>
        <fullName evidence="3">Uncharacterized protein</fullName>
    </submittedName>
</protein>
<evidence type="ECO:0000256" key="1">
    <source>
        <dbReference type="SAM" id="MobiDB-lite"/>
    </source>
</evidence>